<reference evidence="2" key="1">
    <citation type="submission" date="2017-08" db="EMBL/GenBank/DDBJ databases">
        <title>A dynamic microbial community with high functional redundancy inhabits the cold, oxic subseafloor aquifer.</title>
        <authorList>
            <person name="Tully B.J."/>
            <person name="Wheat C.G."/>
            <person name="Glazer B.T."/>
            <person name="Huber J.A."/>
        </authorList>
    </citation>
    <scope>NUCLEOTIDE SEQUENCE [LARGE SCALE GENOMIC DNA]</scope>
</reference>
<organism evidence="1 2">
    <name type="scientific">Aerophobetes bacterium</name>
    <dbReference type="NCBI Taxonomy" id="2030807"/>
    <lineage>
        <taxon>Bacteria</taxon>
        <taxon>Candidatus Aerophobota</taxon>
    </lineage>
</organism>
<proteinExistence type="predicted"/>
<dbReference type="AlphaFoldDB" id="A0A2A4X7Z9"/>
<sequence>MLKILFVKFKYLFETTVFCKAIDQIKLKLKHKKIKKIKKLLKNIIITVKNCRLNIELFRRNQCYK</sequence>
<protein>
    <submittedName>
        <fullName evidence="1">Uncharacterized protein</fullName>
    </submittedName>
</protein>
<dbReference type="Proteomes" id="UP000218775">
    <property type="component" value="Unassembled WGS sequence"/>
</dbReference>
<dbReference type="EMBL" id="NVUK01000007">
    <property type="protein sequence ID" value="PCI78249.1"/>
    <property type="molecule type" value="Genomic_DNA"/>
</dbReference>
<accession>A0A2A4X7Z9</accession>
<name>A0A2A4X7Z9_UNCAE</name>
<comment type="caution">
    <text evidence="1">The sequence shown here is derived from an EMBL/GenBank/DDBJ whole genome shotgun (WGS) entry which is preliminary data.</text>
</comment>
<evidence type="ECO:0000313" key="2">
    <source>
        <dbReference type="Proteomes" id="UP000218775"/>
    </source>
</evidence>
<evidence type="ECO:0000313" key="1">
    <source>
        <dbReference type="EMBL" id="PCI78249.1"/>
    </source>
</evidence>
<gene>
    <name evidence="1" type="ORF">COB21_01060</name>
</gene>